<evidence type="ECO:0000313" key="9">
    <source>
        <dbReference type="Proteomes" id="UP000887564"/>
    </source>
</evidence>
<sequence>MGCVWGKADVEVGDRQFRVDKLLAKGLFYAVICLRWALKRVECHSTSDVERVRREIEDEAAELCSMPYRAPELFVCAVGSVIDQSVDIWLILTLLSRPKTFTPFRYSSKLISFMRSMLKVEPKERPNIRALCEMICQER</sequence>
<reference evidence="10" key="1">
    <citation type="submission" date="2022-11" db="UniProtKB">
        <authorList>
            <consortium name="WormBaseParasite"/>
        </authorList>
    </citation>
    <scope>IDENTIFICATION</scope>
</reference>
<dbReference type="Proteomes" id="UP000887564">
    <property type="component" value="Unplaced"/>
</dbReference>
<proteinExistence type="predicted"/>
<keyword evidence="9" id="KW-1185">Reference proteome</keyword>
<dbReference type="GO" id="GO:0005794">
    <property type="term" value="C:Golgi apparatus"/>
    <property type="evidence" value="ECO:0007669"/>
    <property type="project" value="TreeGrafter"/>
</dbReference>
<accession>A0A914RIA1</accession>
<evidence type="ECO:0000256" key="7">
    <source>
        <dbReference type="ARBA" id="ARBA00047899"/>
    </source>
</evidence>
<keyword evidence="3" id="KW-0808">Transferase</keyword>
<evidence type="ECO:0000313" key="10">
    <source>
        <dbReference type="WBParaSite" id="PEQ_0000451201-mRNA-1"/>
    </source>
</evidence>
<dbReference type="AlphaFoldDB" id="A0A914RIA1"/>
<keyword evidence="2" id="KW-0723">Serine/threonine-protein kinase</keyword>
<evidence type="ECO:0000256" key="2">
    <source>
        <dbReference type="ARBA" id="ARBA00022527"/>
    </source>
</evidence>
<comment type="catalytic activity">
    <reaction evidence="7">
        <text>L-threonyl-[protein] + ATP = O-phospho-L-threonyl-[protein] + ADP + H(+)</text>
        <dbReference type="Rhea" id="RHEA:46608"/>
        <dbReference type="Rhea" id="RHEA-COMP:11060"/>
        <dbReference type="Rhea" id="RHEA-COMP:11605"/>
        <dbReference type="ChEBI" id="CHEBI:15378"/>
        <dbReference type="ChEBI" id="CHEBI:30013"/>
        <dbReference type="ChEBI" id="CHEBI:30616"/>
        <dbReference type="ChEBI" id="CHEBI:61977"/>
        <dbReference type="ChEBI" id="CHEBI:456216"/>
        <dbReference type="EC" id="2.7.11.1"/>
    </reaction>
</comment>
<protein>
    <recommendedName>
        <fullName evidence="1">non-specific serine/threonine protein kinase</fullName>
        <ecNumber evidence="1">2.7.11.1</ecNumber>
    </recommendedName>
</protein>
<dbReference type="GO" id="GO:0005524">
    <property type="term" value="F:ATP binding"/>
    <property type="evidence" value="ECO:0007669"/>
    <property type="project" value="UniProtKB-KW"/>
</dbReference>
<dbReference type="SUPFAM" id="SSF56112">
    <property type="entry name" value="Protein kinase-like (PK-like)"/>
    <property type="match status" value="1"/>
</dbReference>
<dbReference type="InterPro" id="IPR011009">
    <property type="entry name" value="Kinase-like_dom_sf"/>
</dbReference>
<comment type="catalytic activity">
    <reaction evidence="8">
        <text>L-seryl-[protein] + ATP = O-phospho-L-seryl-[protein] + ADP + H(+)</text>
        <dbReference type="Rhea" id="RHEA:17989"/>
        <dbReference type="Rhea" id="RHEA-COMP:9863"/>
        <dbReference type="Rhea" id="RHEA-COMP:11604"/>
        <dbReference type="ChEBI" id="CHEBI:15378"/>
        <dbReference type="ChEBI" id="CHEBI:29999"/>
        <dbReference type="ChEBI" id="CHEBI:30616"/>
        <dbReference type="ChEBI" id="CHEBI:83421"/>
        <dbReference type="ChEBI" id="CHEBI:456216"/>
        <dbReference type="EC" id="2.7.11.1"/>
    </reaction>
</comment>
<dbReference type="Gene3D" id="1.10.510.10">
    <property type="entry name" value="Transferase(Phosphotransferase) domain 1"/>
    <property type="match status" value="1"/>
</dbReference>
<evidence type="ECO:0000256" key="3">
    <source>
        <dbReference type="ARBA" id="ARBA00022679"/>
    </source>
</evidence>
<dbReference type="PANTHER" id="PTHR45998:SF2">
    <property type="entry name" value="SERINE_THREONINE-PROTEIN KINASE 16"/>
    <property type="match status" value="1"/>
</dbReference>
<dbReference type="InterPro" id="IPR052239">
    <property type="entry name" value="Ser/Thr-specific_kinases"/>
</dbReference>
<evidence type="ECO:0000256" key="6">
    <source>
        <dbReference type="ARBA" id="ARBA00022840"/>
    </source>
</evidence>
<organism evidence="9 10">
    <name type="scientific">Parascaris equorum</name>
    <name type="common">Equine roundworm</name>
    <dbReference type="NCBI Taxonomy" id="6256"/>
    <lineage>
        <taxon>Eukaryota</taxon>
        <taxon>Metazoa</taxon>
        <taxon>Ecdysozoa</taxon>
        <taxon>Nematoda</taxon>
        <taxon>Chromadorea</taxon>
        <taxon>Rhabditida</taxon>
        <taxon>Spirurina</taxon>
        <taxon>Ascaridomorpha</taxon>
        <taxon>Ascaridoidea</taxon>
        <taxon>Ascarididae</taxon>
        <taxon>Parascaris</taxon>
    </lineage>
</organism>
<dbReference type="PANTHER" id="PTHR45998">
    <property type="entry name" value="SERINE/THREONINE-PROTEIN KINASE 16"/>
    <property type="match status" value="1"/>
</dbReference>
<name>A0A914RIA1_PAREQ</name>
<evidence type="ECO:0000256" key="4">
    <source>
        <dbReference type="ARBA" id="ARBA00022741"/>
    </source>
</evidence>
<keyword evidence="4" id="KW-0547">Nucleotide-binding</keyword>
<dbReference type="GO" id="GO:0004674">
    <property type="term" value="F:protein serine/threonine kinase activity"/>
    <property type="evidence" value="ECO:0007669"/>
    <property type="project" value="UniProtKB-KW"/>
</dbReference>
<evidence type="ECO:0000256" key="1">
    <source>
        <dbReference type="ARBA" id="ARBA00012513"/>
    </source>
</evidence>
<dbReference type="WBParaSite" id="PEQ_0000451201-mRNA-1">
    <property type="protein sequence ID" value="PEQ_0000451201-mRNA-1"/>
    <property type="gene ID" value="PEQ_0000451201"/>
</dbReference>
<keyword evidence="6" id="KW-0067">ATP-binding</keyword>
<evidence type="ECO:0000256" key="8">
    <source>
        <dbReference type="ARBA" id="ARBA00048679"/>
    </source>
</evidence>
<evidence type="ECO:0000256" key="5">
    <source>
        <dbReference type="ARBA" id="ARBA00022777"/>
    </source>
</evidence>
<dbReference type="EC" id="2.7.11.1" evidence="1"/>
<keyword evidence="5" id="KW-0418">Kinase</keyword>